<feature type="transmembrane region" description="Helical" evidence="1">
    <location>
        <begin position="108"/>
        <end position="127"/>
    </location>
</feature>
<comment type="caution">
    <text evidence="2">The sequence shown here is derived from an EMBL/GenBank/DDBJ whole genome shotgun (WGS) entry which is preliminary data.</text>
</comment>
<dbReference type="EMBL" id="JADNRY010000362">
    <property type="protein sequence ID" value="KAF9058621.1"/>
    <property type="molecule type" value="Genomic_DNA"/>
</dbReference>
<feature type="transmembrane region" description="Helical" evidence="1">
    <location>
        <begin position="185"/>
        <end position="212"/>
    </location>
</feature>
<evidence type="ECO:0000313" key="2">
    <source>
        <dbReference type="EMBL" id="KAF9058621.1"/>
    </source>
</evidence>
<gene>
    <name evidence="2" type="ORF">BDP27DRAFT_1506088</name>
</gene>
<dbReference type="AlphaFoldDB" id="A0A9P5TXC4"/>
<accession>A0A9P5TXC4</accession>
<keyword evidence="1" id="KW-1133">Transmembrane helix</keyword>
<feature type="transmembrane region" description="Helical" evidence="1">
    <location>
        <begin position="17"/>
        <end position="39"/>
    </location>
</feature>
<protein>
    <submittedName>
        <fullName evidence="2">Uncharacterized protein</fullName>
    </submittedName>
</protein>
<feature type="transmembrane region" description="Helical" evidence="1">
    <location>
        <begin position="51"/>
        <end position="69"/>
    </location>
</feature>
<keyword evidence="3" id="KW-1185">Reference proteome</keyword>
<feature type="transmembrane region" description="Helical" evidence="1">
    <location>
        <begin position="283"/>
        <end position="303"/>
    </location>
</feature>
<dbReference type="OrthoDB" id="3250682at2759"/>
<feature type="transmembrane region" description="Helical" evidence="1">
    <location>
        <begin position="233"/>
        <end position="253"/>
    </location>
</feature>
<reference evidence="2" key="1">
    <citation type="submission" date="2020-11" db="EMBL/GenBank/DDBJ databases">
        <authorList>
            <consortium name="DOE Joint Genome Institute"/>
            <person name="Ahrendt S."/>
            <person name="Riley R."/>
            <person name="Andreopoulos W."/>
            <person name="Labutti K."/>
            <person name="Pangilinan J."/>
            <person name="Ruiz-Duenas F.J."/>
            <person name="Barrasa J.M."/>
            <person name="Sanchez-Garcia M."/>
            <person name="Camarero S."/>
            <person name="Miyauchi S."/>
            <person name="Serrano A."/>
            <person name="Linde D."/>
            <person name="Babiker R."/>
            <person name="Drula E."/>
            <person name="Ayuso-Fernandez I."/>
            <person name="Pacheco R."/>
            <person name="Padilla G."/>
            <person name="Ferreira P."/>
            <person name="Barriuso J."/>
            <person name="Kellner H."/>
            <person name="Castanera R."/>
            <person name="Alfaro M."/>
            <person name="Ramirez L."/>
            <person name="Pisabarro A.G."/>
            <person name="Kuo A."/>
            <person name="Tritt A."/>
            <person name="Lipzen A."/>
            <person name="He G."/>
            <person name="Yan M."/>
            <person name="Ng V."/>
            <person name="Cullen D."/>
            <person name="Martin F."/>
            <person name="Rosso M.-N."/>
            <person name="Henrissat B."/>
            <person name="Hibbett D."/>
            <person name="Martinez A.T."/>
            <person name="Grigoriev I.V."/>
        </authorList>
    </citation>
    <scope>NUCLEOTIDE SEQUENCE</scope>
    <source>
        <strain evidence="2">AH 40177</strain>
    </source>
</reference>
<organism evidence="2 3">
    <name type="scientific">Rhodocollybia butyracea</name>
    <dbReference type="NCBI Taxonomy" id="206335"/>
    <lineage>
        <taxon>Eukaryota</taxon>
        <taxon>Fungi</taxon>
        <taxon>Dikarya</taxon>
        <taxon>Basidiomycota</taxon>
        <taxon>Agaricomycotina</taxon>
        <taxon>Agaricomycetes</taxon>
        <taxon>Agaricomycetidae</taxon>
        <taxon>Agaricales</taxon>
        <taxon>Marasmiineae</taxon>
        <taxon>Omphalotaceae</taxon>
        <taxon>Rhodocollybia</taxon>
    </lineage>
</organism>
<dbReference type="Proteomes" id="UP000772434">
    <property type="component" value="Unassembled WGS sequence"/>
</dbReference>
<feature type="transmembrane region" description="Helical" evidence="1">
    <location>
        <begin position="139"/>
        <end position="165"/>
    </location>
</feature>
<sequence>MNAHLEGVVGGEPFDLIALQLIVIMVVYGMFVLGTCIAIWPMILSPEKPKIWLLVGLISVFISFTWNIANTALISRLSSINLECTITSCSNVDDVEFWVGPLQGMFEGIPVTILLLVSDIIVVWRAWILLSPNRFWRSVLALLTVINIILNILDCAADAFFYLFMESAQSEGSFNPNSLSGIPKLILNYSGVLDLVSILTSLLVNAVATILIGWKAWIHYKSMTEAAIYKRSYALKVLLLFVESGAIFCAVQLGRSWRGFDRSIDMKFPLSGPDVNAQPEKNYPSVILIFATAFYPITVAILIHRAPSPEMSVETLQCTHTDNYELK</sequence>
<keyword evidence="1" id="KW-0812">Transmembrane</keyword>
<name>A0A9P5TXC4_9AGAR</name>
<keyword evidence="1" id="KW-0472">Membrane</keyword>
<evidence type="ECO:0000256" key="1">
    <source>
        <dbReference type="SAM" id="Phobius"/>
    </source>
</evidence>
<evidence type="ECO:0000313" key="3">
    <source>
        <dbReference type="Proteomes" id="UP000772434"/>
    </source>
</evidence>
<proteinExistence type="predicted"/>